<dbReference type="GO" id="GO:0060271">
    <property type="term" value="P:cilium assembly"/>
    <property type="evidence" value="ECO:0007669"/>
    <property type="project" value="UniProtKB-ARBA"/>
</dbReference>
<dbReference type="InterPro" id="IPR000195">
    <property type="entry name" value="Rab-GAP-TBC_dom"/>
</dbReference>
<dbReference type="FunFam" id="1.10.472.80:FF:000022">
    <property type="entry name" value="TBC1 domain family, member 31"/>
    <property type="match status" value="1"/>
</dbReference>
<evidence type="ECO:0000256" key="6">
    <source>
        <dbReference type="ARBA" id="ARBA00022737"/>
    </source>
</evidence>
<keyword evidence="5" id="KW-0853">WD repeat</keyword>
<comment type="caution">
    <text evidence="15">The sequence shown here is derived from an EMBL/GenBank/DDBJ whole genome shotgun (WGS) entry which is preliminary data.</text>
</comment>
<keyword evidence="7" id="KW-0970">Cilium biogenesis/degradation</keyword>
<dbReference type="InterPro" id="IPR051570">
    <property type="entry name" value="TBC1_cilium_biogenesis"/>
</dbReference>
<name>A0A852AVJ3_9CORV</name>
<evidence type="ECO:0000256" key="13">
    <source>
        <dbReference type="SAM" id="MobiDB-lite"/>
    </source>
</evidence>
<evidence type="ECO:0000313" key="16">
    <source>
        <dbReference type="Proteomes" id="UP000614263"/>
    </source>
</evidence>
<dbReference type="InterPro" id="IPR036322">
    <property type="entry name" value="WD40_repeat_dom_sf"/>
</dbReference>
<dbReference type="SUPFAM" id="SSF50978">
    <property type="entry name" value="WD40 repeat-like"/>
    <property type="match status" value="1"/>
</dbReference>
<dbReference type="EMBL" id="WEZZ01010921">
    <property type="protein sequence ID" value="NXP60191.1"/>
    <property type="molecule type" value="Genomic_DNA"/>
</dbReference>
<dbReference type="Proteomes" id="UP000614263">
    <property type="component" value="Unassembled WGS sequence"/>
</dbReference>
<dbReference type="PANTHER" id="PTHR19853:SF1">
    <property type="entry name" value="TBC1 DOMAIN FAMILY MEMBER 31"/>
    <property type="match status" value="1"/>
</dbReference>
<dbReference type="GO" id="GO:0060090">
    <property type="term" value="F:molecular adaptor activity"/>
    <property type="evidence" value="ECO:0007669"/>
    <property type="project" value="UniProtKB-ARBA"/>
</dbReference>
<keyword evidence="4" id="KW-0963">Cytoplasm</keyword>
<dbReference type="SUPFAM" id="SSF47923">
    <property type="entry name" value="Ypt/Rab-GAP domain of gyp1p"/>
    <property type="match status" value="1"/>
</dbReference>
<keyword evidence="9" id="KW-0206">Cytoskeleton</keyword>
<evidence type="ECO:0000256" key="3">
    <source>
        <dbReference type="ARBA" id="ARBA00014199"/>
    </source>
</evidence>
<keyword evidence="16" id="KW-1185">Reference proteome</keyword>
<evidence type="ECO:0000256" key="9">
    <source>
        <dbReference type="ARBA" id="ARBA00023212"/>
    </source>
</evidence>
<dbReference type="GO" id="GO:0036064">
    <property type="term" value="C:ciliary basal body"/>
    <property type="evidence" value="ECO:0007669"/>
    <property type="project" value="TreeGrafter"/>
</dbReference>
<evidence type="ECO:0000256" key="1">
    <source>
        <dbReference type="ARBA" id="ARBA00004120"/>
    </source>
</evidence>
<accession>A0A852AVJ3</accession>
<comment type="function">
    <text evidence="11">Molecular adapter which is involved in cilium biogenesis. Part of a functional complex including OFD1 a centriolar protein involved in cilium assembly. Could regulate the cAMP-dependent phosphorylation of OFD1, and its subsequent ubiquitination by PJA2 which ultimately leads to its proteasomal degradation.</text>
</comment>
<feature type="coiled-coil region" evidence="12">
    <location>
        <begin position="428"/>
        <end position="496"/>
    </location>
</feature>
<evidence type="ECO:0000256" key="7">
    <source>
        <dbReference type="ARBA" id="ARBA00022794"/>
    </source>
</evidence>
<gene>
    <name evidence="15" type="primary">Tbc1d31</name>
    <name evidence="15" type="ORF">CHLCYA_R02383</name>
</gene>
<evidence type="ECO:0000256" key="5">
    <source>
        <dbReference type="ARBA" id="ARBA00022574"/>
    </source>
</evidence>
<feature type="non-terminal residue" evidence="15">
    <location>
        <position position="775"/>
    </location>
</feature>
<dbReference type="PANTHER" id="PTHR19853">
    <property type="entry name" value="WD REPEAT CONTAINING PROTEIN 3 WDR3"/>
    <property type="match status" value="1"/>
</dbReference>
<protein>
    <recommendedName>
        <fullName evidence="3">TBC1 domain family member 31</fullName>
    </recommendedName>
</protein>
<keyword evidence="10" id="KW-0966">Cell projection</keyword>
<feature type="domain" description="Rab-GAP TBC" evidence="14">
    <location>
        <begin position="241"/>
        <end position="312"/>
    </location>
</feature>
<organism evidence="15 16">
    <name type="scientific">Chloropsis cyanopogon</name>
    <dbReference type="NCBI Taxonomy" id="1218682"/>
    <lineage>
        <taxon>Eukaryota</taxon>
        <taxon>Metazoa</taxon>
        <taxon>Chordata</taxon>
        <taxon>Craniata</taxon>
        <taxon>Vertebrata</taxon>
        <taxon>Euteleostomi</taxon>
        <taxon>Archelosauria</taxon>
        <taxon>Archosauria</taxon>
        <taxon>Dinosauria</taxon>
        <taxon>Saurischia</taxon>
        <taxon>Theropoda</taxon>
        <taxon>Coelurosauria</taxon>
        <taxon>Aves</taxon>
        <taxon>Neognathae</taxon>
        <taxon>Neoaves</taxon>
        <taxon>Telluraves</taxon>
        <taxon>Australaves</taxon>
        <taxon>Passeriformes</taxon>
        <taxon>Corvoidea</taxon>
        <taxon>Irenidae</taxon>
        <taxon>Chloropsis</taxon>
    </lineage>
</organism>
<evidence type="ECO:0000256" key="2">
    <source>
        <dbReference type="ARBA" id="ARBA00004607"/>
    </source>
</evidence>
<dbReference type="GO" id="GO:0034451">
    <property type="term" value="C:centriolar satellite"/>
    <property type="evidence" value="ECO:0007669"/>
    <property type="project" value="UniProtKB-SubCell"/>
</dbReference>
<evidence type="ECO:0000313" key="15">
    <source>
        <dbReference type="EMBL" id="NXP60191.1"/>
    </source>
</evidence>
<evidence type="ECO:0000259" key="14">
    <source>
        <dbReference type="Pfam" id="PF00566"/>
    </source>
</evidence>
<dbReference type="AlphaFoldDB" id="A0A852AVJ3"/>
<evidence type="ECO:0000256" key="11">
    <source>
        <dbReference type="ARBA" id="ARBA00034464"/>
    </source>
</evidence>
<sequence>VLGVLSQDNIMRFINIETCKLLFDIGSPEEGISTAVISPNGWYIASVMENGSLNLYSVQALTQEGNKPPPFMFKVVEDGPKYTSEANKLITKVTSERSKGPWKSKQSKMQSRLLKLQAKTSVENKEVGRSCKYFVLQSAVLILQSGSQCTDKKIHASAAAGAVYCGNGLGTLGKRRDGSTLNRFGCLKQHLKCISFITKLQGCHESFTLDYSGLCSASCSLSVNFCQHWFEYFPNPPVNVLGMMENVLAHHDKELLQHLIKYNVTSQVYAWPLLETLLSEVLTREEWLKVFDNIFSNHPSYFLMIVVAYVICSRAPLLHCNQAADFEYFFHHRNNVDINAVIKEAYHLMEATPLDIHPQRVLDDFTPLTKGQYPVFNKYPMFIANYQAQKWEKIRQDEIEYLRERQLAHESEAKAQEQKAEDEAWSRKQKLVQEAEEQRRKILLEEEKLAEQRQRLAVVKRELKIKELQLLDASRRQFLNYQHDQLQMELKRLDDEIARKAPMRQQEASAVQDVEPESQKQLFEQHLIKDREAVTREMKEEVEAHQRKGDLENQRVQRLIEIDKKETQKAHTVAEENLAKAEQKHIDTNWRLQPQRRLRRDEQDQEKCYREIVKLLHDNRVKEAELLKAMRETEGKKQEDVVHNKAHLEEEQKVAAAADGHRKQFLDDKRNDALELAEKLQREDGSSEGLRDLKARCTERGVQVQQVPRSGNICLSDLSTFASSPHSKFLNPRRAERARQGRELMAEVRQLRRRLASQAQARHPPAHFPATACSP</sequence>
<evidence type="ECO:0000256" key="10">
    <source>
        <dbReference type="ARBA" id="ARBA00023273"/>
    </source>
</evidence>
<evidence type="ECO:0000256" key="4">
    <source>
        <dbReference type="ARBA" id="ARBA00022490"/>
    </source>
</evidence>
<comment type="subcellular location">
    <subcellularLocation>
        <location evidence="1">Cytoplasm</location>
        <location evidence="1">Cytoskeleton</location>
        <location evidence="1">Cilium basal body</location>
    </subcellularLocation>
    <subcellularLocation>
        <location evidence="2">Cytoplasm</location>
        <location evidence="2">Cytoskeleton</location>
        <location evidence="2">Microtubule organizing center</location>
        <location evidence="2">Centrosome</location>
        <location evidence="2">Centriolar satellite</location>
    </subcellularLocation>
</comment>
<evidence type="ECO:0000256" key="12">
    <source>
        <dbReference type="SAM" id="Coils"/>
    </source>
</evidence>
<feature type="coiled-coil region" evidence="12">
    <location>
        <begin position="528"/>
        <end position="584"/>
    </location>
</feature>
<reference evidence="15" key="1">
    <citation type="submission" date="2019-10" db="EMBL/GenBank/DDBJ databases">
        <title>Bird 10,000 Genomes (B10K) Project - Family phase.</title>
        <authorList>
            <person name="Zhang G."/>
        </authorList>
    </citation>
    <scope>NUCLEOTIDE SEQUENCE</scope>
    <source>
        <strain evidence="15">B10K-DU-002-57</strain>
        <tissue evidence="15">Muscle</tissue>
    </source>
</reference>
<proteinExistence type="predicted"/>
<dbReference type="InterPro" id="IPR035969">
    <property type="entry name" value="Rab-GAP_TBC_sf"/>
</dbReference>
<keyword evidence="8 12" id="KW-0175">Coiled coil</keyword>
<evidence type="ECO:0000256" key="8">
    <source>
        <dbReference type="ARBA" id="ARBA00023054"/>
    </source>
</evidence>
<feature type="non-terminal residue" evidence="15">
    <location>
        <position position="1"/>
    </location>
</feature>
<keyword evidence="6" id="KW-0677">Repeat</keyword>
<feature type="region of interest" description="Disordered" evidence="13">
    <location>
        <begin position="755"/>
        <end position="775"/>
    </location>
</feature>
<dbReference type="Pfam" id="PF00566">
    <property type="entry name" value="RabGAP-TBC"/>
    <property type="match status" value="1"/>
</dbReference>
<dbReference type="Gene3D" id="1.10.472.80">
    <property type="entry name" value="Ypt/Rab-GAP domain of gyp1p, domain 3"/>
    <property type="match status" value="1"/>
</dbReference>